<sequence length="253" mass="28338">MILRLVIAMLAFGLSAWAELPSQRVGLPLVLREVYLPGGEVKPLPRRDREQPVSIRILDVRPAKEGFRYDFEIQGFEPGDYHLADFLETSVAIEAIPFRVTSGMPPGLKPPHEGRVIEMPEVGGYRTRMALLAALWLVGLVAILLWKRRRAGEVVEAAQVPASLAERLRPILDRAAKGDGSAEDRAQLERLILAHWRERRPEWAQLPPAELLPALRRDAEAAPLLLALERWLHAPTQETSAVEIESLLAPYRA</sequence>
<evidence type="ECO:0000313" key="2">
    <source>
        <dbReference type="EMBL" id="MBB5352711.1"/>
    </source>
</evidence>
<gene>
    <name evidence="2" type="ORF">HNR46_002959</name>
</gene>
<dbReference type="RefSeq" id="WP_184019976.1">
    <property type="nucleotide sequence ID" value="NZ_JACHFD010000015.1"/>
</dbReference>
<evidence type="ECO:0000313" key="3">
    <source>
        <dbReference type="Proteomes" id="UP000557717"/>
    </source>
</evidence>
<feature type="transmembrane region" description="Helical" evidence="1">
    <location>
        <begin position="129"/>
        <end position="146"/>
    </location>
</feature>
<keyword evidence="3" id="KW-1185">Reference proteome</keyword>
<keyword evidence="1" id="KW-0812">Transmembrane</keyword>
<dbReference type="AlphaFoldDB" id="A0A840VJ35"/>
<organism evidence="2 3">
    <name type="scientific">Haloferula luteola</name>
    <dbReference type="NCBI Taxonomy" id="595692"/>
    <lineage>
        <taxon>Bacteria</taxon>
        <taxon>Pseudomonadati</taxon>
        <taxon>Verrucomicrobiota</taxon>
        <taxon>Verrucomicrobiia</taxon>
        <taxon>Verrucomicrobiales</taxon>
        <taxon>Verrucomicrobiaceae</taxon>
        <taxon>Haloferula</taxon>
    </lineage>
</organism>
<keyword evidence="1" id="KW-0472">Membrane</keyword>
<proteinExistence type="predicted"/>
<dbReference type="EMBL" id="JACHFD010000015">
    <property type="protein sequence ID" value="MBB5352711.1"/>
    <property type="molecule type" value="Genomic_DNA"/>
</dbReference>
<reference evidence="2 3" key="1">
    <citation type="submission" date="2020-08" db="EMBL/GenBank/DDBJ databases">
        <title>Genomic Encyclopedia of Type Strains, Phase IV (KMG-IV): sequencing the most valuable type-strain genomes for metagenomic binning, comparative biology and taxonomic classification.</title>
        <authorList>
            <person name="Goeker M."/>
        </authorList>
    </citation>
    <scope>NUCLEOTIDE SEQUENCE [LARGE SCALE GENOMIC DNA]</scope>
    <source>
        <strain evidence="2 3">YC6886</strain>
    </source>
</reference>
<evidence type="ECO:0000256" key="1">
    <source>
        <dbReference type="SAM" id="Phobius"/>
    </source>
</evidence>
<dbReference type="Proteomes" id="UP000557717">
    <property type="component" value="Unassembled WGS sequence"/>
</dbReference>
<protein>
    <submittedName>
        <fullName evidence="2">Uncharacterized protein</fullName>
    </submittedName>
</protein>
<accession>A0A840VJ35</accession>
<comment type="caution">
    <text evidence="2">The sequence shown here is derived from an EMBL/GenBank/DDBJ whole genome shotgun (WGS) entry which is preliminary data.</text>
</comment>
<keyword evidence="1" id="KW-1133">Transmembrane helix</keyword>
<name>A0A840VJ35_9BACT</name>